<dbReference type="InterPro" id="IPR006569">
    <property type="entry name" value="CID_dom"/>
</dbReference>
<organism evidence="2 3">
    <name type="scientific">Owenia fusiformis</name>
    <name type="common">Polychaete worm</name>
    <dbReference type="NCBI Taxonomy" id="6347"/>
    <lineage>
        <taxon>Eukaryota</taxon>
        <taxon>Metazoa</taxon>
        <taxon>Spiralia</taxon>
        <taxon>Lophotrochozoa</taxon>
        <taxon>Annelida</taxon>
        <taxon>Polychaeta</taxon>
        <taxon>Sedentaria</taxon>
        <taxon>Canalipalpata</taxon>
        <taxon>Sabellida</taxon>
        <taxon>Oweniida</taxon>
        <taxon>Oweniidae</taxon>
        <taxon>Owenia</taxon>
    </lineage>
</organism>
<protein>
    <submittedName>
        <fullName evidence="2">Uncharacterized protein</fullName>
    </submittedName>
</protein>
<dbReference type="AlphaFoldDB" id="A0A8J1Y9J2"/>
<feature type="region of interest" description="Disordered" evidence="1">
    <location>
        <begin position="338"/>
        <end position="363"/>
    </location>
</feature>
<dbReference type="SMART" id="SM01115">
    <property type="entry name" value="cwf21"/>
    <property type="match status" value="1"/>
</dbReference>
<dbReference type="InterPro" id="IPR013170">
    <property type="entry name" value="mRNA_splic_Cwf21_dom"/>
</dbReference>
<dbReference type="GO" id="GO:0006396">
    <property type="term" value="P:RNA processing"/>
    <property type="evidence" value="ECO:0007669"/>
    <property type="project" value="InterPro"/>
</dbReference>
<dbReference type="InterPro" id="IPR000061">
    <property type="entry name" value="Surp"/>
</dbReference>
<feature type="region of interest" description="Disordered" evidence="1">
    <location>
        <begin position="746"/>
        <end position="1011"/>
    </location>
</feature>
<sequence length="1011" mass="117315">MSDKLPWGLTSDGLTPGSMKSISENKLKAFSIGSMNLPKKGMTKKEQEVFKKKEEEAAAAKAYEDFVASFEDTGKLTKTWVKGGLAGDKDGVKSKKGLYKPTSKLAELAATFSTSKKEKEKPPERPPLPSKKKKMEEKRKSNLEIFKEELRQMQEERQERHKLKKQMDDYEEGLNNRRKTRFEPEKPPMTPSELASLRNQIEKDEFKYDTDTETTNLYLGNLNPKLTEQQLCELFGKYGPLASVKVMWPRSEVERSRGRNCGFVAYMNRKDGERALAALKGKDIMTFEMKLGWGKAVPIPPHPVYIPPSMVELTLPPPPSGLPFNAQPRKKRYQDVREDNGEKGYGNVPPPEGQEAPSREENSIEQTISNAVVKVVIPTERTLLCVVHRMIEFVVREGPMFEAMIMNREINNPMYRFLFENQSPAHVYYRWKLFSILQGDTPTKWTTDDFYMFKGGSKWRPPAMNPYTSGMDERLVRDREQTDAGPKKGQLTDSQRDRLEDMLRDMTPERVKVGDAMVWCLDHAEAAEEIVECVQESLSILETPLPKKIARLFLISDILYNSSAKVPNASFFRKYFENKLAEVFRDLHMYYNNIEGRLKAEQFKQKVQSCFRAWEDWTVYPNDFLIRLQNLFLGLTTIKDESSPEPDRDFDVIQPLSEDIDGTPADLDGIPLGGLNKSLVGDYEDVDLDGMPMENKEDLDGQPLEDQNPAPTPAVMKFKPSKWETVDEDDLERQAVTTSKWEMFDAPEEKTKEEDVDGDPMEDDYQDIDGSPMSSSMGHSREGSAGEVYFSRGEMTEERRAKLREVEVKVMKYQDELEAGKRSRKSEYTISQQIQHYRKKLLQKEEEKERKLEKDRQKEKKSDGRRRQDDWERNKDRERERDYREREKRERDPDRRERERDRRERDMHRDRSSSSEPDGPGLVPYSRNSSASPTVQMSGYSYSPESLSLSSRKSRHRSRSRSPKSKRSKSDRRKHRSRSSSPRKYRRSPSPQRSDSRSPSRHKSKHKKRKR</sequence>
<dbReference type="SMART" id="SM00360">
    <property type="entry name" value="RRM"/>
    <property type="match status" value="1"/>
</dbReference>
<feature type="compositionally biased region" description="Basic residues" evidence="1">
    <location>
        <begin position="999"/>
        <end position="1011"/>
    </location>
</feature>
<evidence type="ECO:0000313" key="3">
    <source>
        <dbReference type="Proteomes" id="UP000749559"/>
    </source>
</evidence>
<dbReference type="PROSITE" id="PS50102">
    <property type="entry name" value="RRM"/>
    <property type="match status" value="1"/>
</dbReference>
<dbReference type="Gene3D" id="1.10.10.790">
    <property type="entry name" value="Surp module"/>
    <property type="match status" value="1"/>
</dbReference>
<dbReference type="Pfam" id="PF08312">
    <property type="entry name" value="cwf21"/>
    <property type="match status" value="1"/>
</dbReference>
<dbReference type="PANTHER" id="PTHR23140">
    <property type="entry name" value="RNA PROCESSING PROTEIN LD23810P"/>
    <property type="match status" value="1"/>
</dbReference>
<feature type="compositionally biased region" description="Basic and acidic residues" evidence="1">
    <location>
        <begin position="842"/>
        <end position="913"/>
    </location>
</feature>
<dbReference type="InterPro" id="IPR035009">
    <property type="entry name" value="SR140_RRM"/>
</dbReference>
<dbReference type="EMBL" id="CAIIXF020000004">
    <property type="protein sequence ID" value="CAH1782434.1"/>
    <property type="molecule type" value="Genomic_DNA"/>
</dbReference>
<comment type="caution">
    <text evidence="2">The sequence shown here is derived from an EMBL/GenBank/DDBJ whole genome shotgun (WGS) entry which is preliminary data.</text>
</comment>
<evidence type="ECO:0000313" key="2">
    <source>
        <dbReference type="EMBL" id="CAH1782434.1"/>
    </source>
</evidence>
<dbReference type="PANTHER" id="PTHR23140:SF0">
    <property type="entry name" value="U2 SNRNP-ASSOCIATED SURP MOTIF-CONTAINING PROTEIN"/>
    <property type="match status" value="1"/>
</dbReference>
<dbReference type="InterPro" id="IPR008942">
    <property type="entry name" value="ENTH_VHS"/>
</dbReference>
<dbReference type="CDD" id="cd12223">
    <property type="entry name" value="RRM_SR140"/>
    <property type="match status" value="1"/>
</dbReference>
<dbReference type="Pfam" id="PF01805">
    <property type="entry name" value="Surp"/>
    <property type="match status" value="1"/>
</dbReference>
<dbReference type="GO" id="GO:0003723">
    <property type="term" value="F:RNA binding"/>
    <property type="evidence" value="ECO:0007669"/>
    <property type="project" value="UniProtKB-UniRule"/>
</dbReference>
<feature type="region of interest" description="Disordered" evidence="1">
    <location>
        <begin position="691"/>
        <end position="716"/>
    </location>
</feature>
<feature type="compositionally biased region" description="Polar residues" evidence="1">
    <location>
        <begin position="926"/>
        <end position="940"/>
    </location>
</feature>
<dbReference type="FunFam" id="1.10.10.790:FF:000006">
    <property type="entry name" value="U2 snRNP-associated SURP motif-containing protein isoform X1"/>
    <property type="match status" value="1"/>
</dbReference>
<dbReference type="InterPro" id="IPR051485">
    <property type="entry name" value="SR-CTD_assoc_factor"/>
</dbReference>
<dbReference type="Gene3D" id="3.30.70.330">
    <property type="match status" value="1"/>
</dbReference>
<feature type="compositionally biased region" description="Low complexity" evidence="1">
    <location>
        <begin position="941"/>
        <end position="951"/>
    </location>
</feature>
<accession>A0A8J1Y9J2</accession>
<feature type="compositionally biased region" description="Acidic residues" evidence="1">
    <location>
        <begin position="754"/>
        <end position="767"/>
    </location>
</feature>
<dbReference type="InterPro" id="IPR035967">
    <property type="entry name" value="SWAP/Surp_sf"/>
</dbReference>
<feature type="region of interest" description="Disordered" evidence="1">
    <location>
        <begin position="110"/>
        <end position="140"/>
    </location>
</feature>
<proteinExistence type="predicted"/>
<feature type="compositionally biased region" description="Basic residues" evidence="1">
    <location>
        <begin position="952"/>
        <end position="987"/>
    </location>
</feature>
<dbReference type="GO" id="GO:0005634">
    <property type="term" value="C:nucleus"/>
    <property type="evidence" value="ECO:0007669"/>
    <property type="project" value="TreeGrafter"/>
</dbReference>
<dbReference type="InterPro" id="IPR035979">
    <property type="entry name" value="RBD_domain_sf"/>
</dbReference>
<dbReference type="CDD" id="cd21370">
    <property type="entry name" value="cwf21_SR140"/>
    <property type="match status" value="1"/>
</dbReference>
<dbReference type="Gene3D" id="1.25.40.90">
    <property type="match status" value="1"/>
</dbReference>
<dbReference type="InterPro" id="IPR047488">
    <property type="entry name" value="SR140_cwf21"/>
</dbReference>
<keyword evidence="3" id="KW-1185">Reference proteome</keyword>
<reference evidence="2" key="1">
    <citation type="submission" date="2022-03" db="EMBL/GenBank/DDBJ databases">
        <authorList>
            <person name="Martin C."/>
        </authorList>
    </citation>
    <scope>NUCLEOTIDE SEQUENCE</scope>
</reference>
<dbReference type="PROSITE" id="PS50128">
    <property type="entry name" value="SURP"/>
    <property type="match status" value="1"/>
</dbReference>
<dbReference type="Pfam" id="PF04818">
    <property type="entry name" value="CID"/>
    <property type="match status" value="1"/>
</dbReference>
<name>A0A8J1Y9J2_OWEFU</name>
<feature type="compositionally biased region" description="Basic and acidic residues" evidence="1">
    <location>
        <begin position="794"/>
        <end position="827"/>
    </location>
</feature>
<dbReference type="SUPFAM" id="SSF109905">
    <property type="entry name" value="Surp module (SWAP domain)"/>
    <property type="match status" value="1"/>
</dbReference>
<dbReference type="PROSITE" id="PS51391">
    <property type="entry name" value="CID"/>
    <property type="match status" value="1"/>
</dbReference>
<dbReference type="SMART" id="SM00648">
    <property type="entry name" value="SWAP"/>
    <property type="match status" value="1"/>
</dbReference>
<evidence type="ECO:0000256" key="1">
    <source>
        <dbReference type="SAM" id="MobiDB-lite"/>
    </source>
</evidence>
<feature type="compositionally biased region" description="Basic and acidic residues" evidence="1">
    <location>
        <begin position="115"/>
        <end position="124"/>
    </location>
</feature>
<dbReference type="Proteomes" id="UP000749559">
    <property type="component" value="Unassembled WGS sequence"/>
</dbReference>
<dbReference type="OrthoDB" id="377209at2759"/>
<gene>
    <name evidence="2" type="ORF">OFUS_LOCUS8885</name>
</gene>
<dbReference type="SMART" id="SM00582">
    <property type="entry name" value="RPR"/>
    <property type="match status" value="1"/>
</dbReference>
<dbReference type="SUPFAM" id="SSF54928">
    <property type="entry name" value="RNA-binding domain, RBD"/>
    <property type="match status" value="1"/>
</dbReference>
<dbReference type="Pfam" id="PF00076">
    <property type="entry name" value="RRM_1"/>
    <property type="match status" value="1"/>
</dbReference>
<dbReference type="Gene3D" id="6.10.140.420">
    <property type="match status" value="1"/>
</dbReference>
<dbReference type="InterPro" id="IPR000504">
    <property type="entry name" value="RRM_dom"/>
</dbReference>
<dbReference type="InterPro" id="IPR012677">
    <property type="entry name" value="Nucleotide-bd_a/b_plait_sf"/>
</dbReference>